<dbReference type="EMBL" id="LR797252">
    <property type="protein sequence ID" value="CAB4196670.1"/>
    <property type="molecule type" value="Genomic_DNA"/>
</dbReference>
<proteinExistence type="predicted"/>
<name>A0A6J5RGI6_9CAUD</name>
<accession>A0A6J5RGI6</accession>
<evidence type="ECO:0000256" key="1">
    <source>
        <dbReference type="SAM" id="Phobius"/>
    </source>
</evidence>
<reference evidence="2" key="1">
    <citation type="submission" date="2020-05" db="EMBL/GenBank/DDBJ databases">
        <authorList>
            <person name="Chiriac C."/>
            <person name="Salcher M."/>
            <person name="Ghai R."/>
            <person name="Kavagutti S V."/>
        </authorList>
    </citation>
    <scope>NUCLEOTIDE SEQUENCE</scope>
</reference>
<protein>
    <submittedName>
        <fullName evidence="2">Uncharacterized protein</fullName>
    </submittedName>
</protein>
<organism evidence="2">
    <name type="scientific">uncultured Caudovirales phage</name>
    <dbReference type="NCBI Taxonomy" id="2100421"/>
    <lineage>
        <taxon>Viruses</taxon>
        <taxon>Duplodnaviria</taxon>
        <taxon>Heunggongvirae</taxon>
        <taxon>Uroviricota</taxon>
        <taxon>Caudoviricetes</taxon>
        <taxon>Peduoviridae</taxon>
        <taxon>Maltschvirus</taxon>
        <taxon>Maltschvirus maltsch</taxon>
    </lineage>
</organism>
<keyword evidence="1" id="KW-0812">Transmembrane</keyword>
<gene>
    <name evidence="2" type="ORF">UFOVP1290_190</name>
</gene>
<sequence>MRSRFNFVWAWVCLWGLFVLCDIAIGGAIIYIVWHFVSKFW</sequence>
<keyword evidence="1" id="KW-1133">Transmembrane helix</keyword>
<evidence type="ECO:0000313" key="2">
    <source>
        <dbReference type="EMBL" id="CAB4196670.1"/>
    </source>
</evidence>
<feature type="transmembrane region" description="Helical" evidence="1">
    <location>
        <begin position="7"/>
        <end position="34"/>
    </location>
</feature>
<keyword evidence="1" id="KW-0472">Membrane</keyword>